<keyword evidence="8 10" id="KW-0472">Membrane</keyword>
<evidence type="ECO:0000259" key="12">
    <source>
        <dbReference type="PROSITE" id="PS51007"/>
    </source>
</evidence>
<keyword evidence="11" id="KW-0732">Signal</keyword>
<keyword evidence="5 9" id="KW-0479">Metal-binding</keyword>
<evidence type="ECO:0000256" key="8">
    <source>
        <dbReference type="ARBA" id="ARBA00023136"/>
    </source>
</evidence>
<name>A0A7W6CMA7_9HYPH</name>
<dbReference type="InterPro" id="IPR009056">
    <property type="entry name" value="Cyt_c-like_dom"/>
</dbReference>
<evidence type="ECO:0000256" key="2">
    <source>
        <dbReference type="ARBA" id="ARBA00016165"/>
    </source>
</evidence>
<comment type="caution">
    <text evidence="13">The sequence shown here is derived from an EMBL/GenBank/DDBJ whole genome shotgun (WGS) entry which is preliminary data.</text>
</comment>
<dbReference type="PROSITE" id="PS51257">
    <property type="entry name" value="PROKAR_LIPOPROTEIN"/>
    <property type="match status" value="1"/>
</dbReference>
<evidence type="ECO:0000256" key="7">
    <source>
        <dbReference type="ARBA" id="ARBA00023004"/>
    </source>
</evidence>
<protein>
    <recommendedName>
        <fullName evidence="2">Cytochrome c1</fullName>
    </recommendedName>
</protein>
<evidence type="ECO:0000256" key="9">
    <source>
        <dbReference type="PIRSR" id="PIRSR602326-1"/>
    </source>
</evidence>
<keyword evidence="14" id="KW-1185">Reference proteome</keyword>
<evidence type="ECO:0000256" key="10">
    <source>
        <dbReference type="SAM" id="Phobius"/>
    </source>
</evidence>
<dbReference type="Pfam" id="PF02167">
    <property type="entry name" value="Cytochrom_C1"/>
    <property type="match status" value="1"/>
</dbReference>
<dbReference type="FunFam" id="1.10.760.10:FF:000011">
    <property type="entry name" value="Cytochrome c1, putative"/>
    <property type="match status" value="1"/>
</dbReference>
<dbReference type="PANTHER" id="PTHR10266">
    <property type="entry name" value="CYTOCHROME C1"/>
    <property type="match status" value="1"/>
</dbReference>
<gene>
    <name evidence="13" type="ORF">GGQ67_001270</name>
</gene>
<dbReference type="SUPFAM" id="SSF46626">
    <property type="entry name" value="Cytochrome c"/>
    <property type="match status" value="1"/>
</dbReference>
<keyword evidence="6 10" id="KW-1133">Transmembrane helix</keyword>
<dbReference type="RefSeq" id="WP_183899333.1">
    <property type="nucleotide sequence ID" value="NZ_JACIDW010000002.1"/>
</dbReference>
<proteinExistence type="predicted"/>
<dbReference type="InterPro" id="IPR036909">
    <property type="entry name" value="Cyt_c-like_dom_sf"/>
</dbReference>
<dbReference type="GO" id="GO:0020037">
    <property type="term" value="F:heme binding"/>
    <property type="evidence" value="ECO:0007669"/>
    <property type="project" value="InterPro"/>
</dbReference>
<keyword evidence="4 10" id="KW-0812">Transmembrane</keyword>
<dbReference type="GO" id="GO:0009055">
    <property type="term" value="F:electron transfer activity"/>
    <property type="evidence" value="ECO:0007669"/>
    <property type="project" value="InterPro"/>
</dbReference>
<dbReference type="InterPro" id="IPR002326">
    <property type="entry name" value="Cyt_c1"/>
</dbReference>
<evidence type="ECO:0000256" key="5">
    <source>
        <dbReference type="ARBA" id="ARBA00022723"/>
    </source>
</evidence>
<dbReference type="Gene3D" id="1.10.760.10">
    <property type="entry name" value="Cytochrome c-like domain"/>
    <property type="match status" value="1"/>
</dbReference>
<dbReference type="PANTHER" id="PTHR10266:SF3">
    <property type="entry name" value="CYTOCHROME C1, HEME PROTEIN, MITOCHONDRIAL"/>
    <property type="match status" value="1"/>
</dbReference>
<feature type="signal peptide" evidence="11">
    <location>
        <begin position="1"/>
        <end position="23"/>
    </location>
</feature>
<feature type="binding site" description="covalent" evidence="9">
    <location>
        <position position="75"/>
    </location>
    <ligand>
        <name>heme c</name>
        <dbReference type="ChEBI" id="CHEBI:61717"/>
    </ligand>
</feature>
<keyword evidence="7 9" id="KW-0408">Iron</keyword>
<keyword evidence="3 9" id="KW-0349">Heme</keyword>
<feature type="binding site" description="covalent" evidence="9">
    <location>
        <position position="217"/>
    </location>
    <ligand>
        <name>heme c</name>
        <dbReference type="ChEBI" id="CHEBI:61717"/>
    </ligand>
</feature>
<feature type="transmembrane region" description="Helical" evidence="10">
    <location>
        <begin position="261"/>
        <end position="279"/>
    </location>
</feature>
<evidence type="ECO:0000256" key="4">
    <source>
        <dbReference type="ARBA" id="ARBA00022692"/>
    </source>
</evidence>
<accession>A0A7W6CMA7</accession>
<dbReference type="PROSITE" id="PS51007">
    <property type="entry name" value="CYTC"/>
    <property type="match status" value="1"/>
</dbReference>
<evidence type="ECO:0000313" key="13">
    <source>
        <dbReference type="EMBL" id="MBB3963645.1"/>
    </source>
</evidence>
<dbReference type="GO" id="GO:0046872">
    <property type="term" value="F:metal ion binding"/>
    <property type="evidence" value="ECO:0007669"/>
    <property type="project" value="UniProtKB-KW"/>
</dbReference>
<feature type="chain" id="PRO_5031332226" description="Cytochrome c1" evidence="11">
    <location>
        <begin position="24"/>
        <end position="289"/>
    </location>
</feature>
<dbReference type="AlphaFoldDB" id="A0A7W6CMA7"/>
<feature type="domain" description="Cytochrome c" evidence="12">
    <location>
        <begin position="62"/>
        <end position="251"/>
    </location>
</feature>
<dbReference type="EMBL" id="JACIDW010000002">
    <property type="protein sequence ID" value="MBB3963645.1"/>
    <property type="molecule type" value="Genomic_DNA"/>
</dbReference>
<dbReference type="PRINTS" id="PR00603">
    <property type="entry name" value="CYTOCHROMEC1"/>
</dbReference>
<feature type="binding site" description="covalent" evidence="9">
    <location>
        <position position="78"/>
    </location>
    <ligand>
        <name>heme c</name>
        <dbReference type="ChEBI" id="CHEBI:61717"/>
    </ligand>
</feature>
<dbReference type="GO" id="GO:0016020">
    <property type="term" value="C:membrane"/>
    <property type="evidence" value="ECO:0007669"/>
    <property type="project" value="UniProtKB-SubCell"/>
</dbReference>
<evidence type="ECO:0000313" key="14">
    <source>
        <dbReference type="Proteomes" id="UP000582090"/>
    </source>
</evidence>
<comment type="subcellular location">
    <subcellularLocation>
        <location evidence="1">Membrane</location>
    </subcellularLocation>
</comment>
<evidence type="ECO:0000256" key="6">
    <source>
        <dbReference type="ARBA" id="ARBA00022989"/>
    </source>
</evidence>
<evidence type="ECO:0000256" key="3">
    <source>
        <dbReference type="ARBA" id="ARBA00022617"/>
    </source>
</evidence>
<evidence type="ECO:0000256" key="11">
    <source>
        <dbReference type="SAM" id="SignalP"/>
    </source>
</evidence>
<dbReference type="Proteomes" id="UP000582090">
    <property type="component" value="Unassembled WGS sequence"/>
</dbReference>
<sequence>MKKLVASILSLAFAGCLGTAALAQDPKPGAQQETAAAPHYPMKEPKEVDWTFAGPLGYYDKGQLQRGLKVYSEVCAACHSIKLVPFRMLGDLGYSDAQVKAFAANYEVQDGPNAAGDMYTRKAVPSDYFPSPFPNAEAAAASNNGAAPPDFSLIAKAREIERGFPKFIFDIFTQYQEGGPDYIYSLLTGYENPPAGTTVSQGQHYNPYFNAASVLAMPPPLSDGQVTYDDGTPGTVDQYAKDVASFLMWAAEPHLVDRKQTGFMVMVFLLIFTVLIYLTKRSVYARKEQ</sequence>
<feature type="binding site" description="covalent" evidence="9">
    <location>
        <position position="79"/>
    </location>
    <ligand>
        <name>heme c</name>
        <dbReference type="ChEBI" id="CHEBI:61717"/>
    </ligand>
</feature>
<dbReference type="Gene3D" id="1.20.5.100">
    <property type="entry name" value="Cytochrome c1, transmembrane anchor, C-terminal"/>
    <property type="match status" value="1"/>
</dbReference>
<comment type="cofactor">
    <cofactor evidence="9">
        <name>heme c</name>
        <dbReference type="ChEBI" id="CHEBI:61717"/>
    </cofactor>
    <text evidence="9">Binds 1 heme c group covalently per subunit.</text>
</comment>
<organism evidence="13 14">
    <name type="scientific">Rhizobium metallidurans</name>
    <dbReference type="NCBI Taxonomy" id="1265931"/>
    <lineage>
        <taxon>Bacteria</taxon>
        <taxon>Pseudomonadati</taxon>
        <taxon>Pseudomonadota</taxon>
        <taxon>Alphaproteobacteria</taxon>
        <taxon>Hyphomicrobiales</taxon>
        <taxon>Rhizobiaceae</taxon>
        <taxon>Rhizobium/Agrobacterium group</taxon>
        <taxon>Rhizobium</taxon>
    </lineage>
</organism>
<reference evidence="13 14" key="1">
    <citation type="submission" date="2020-08" db="EMBL/GenBank/DDBJ databases">
        <title>Genomic Encyclopedia of Type Strains, Phase IV (KMG-IV): sequencing the most valuable type-strain genomes for metagenomic binning, comparative biology and taxonomic classification.</title>
        <authorList>
            <person name="Goeker M."/>
        </authorList>
    </citation>
    <scope>NUCLEOTIDE SEQUENCE [LARGE SCALE GENOMIC DNA]</scope>
    <source>
        <strain evidence="13 14">DSM 26575</strain>
    </source>
</reference>
<evidence type="ECO:0000256" key="1">
    <source>
        <dbReference type="ARBA" id="ARBA00004370"/>
    </source>
</evidence>